<name>A0A9Q0L569_9MAGN</name>
<dbReference type="GO" id="GO:0006729">
    <property type="term" value="P:tetrahydrobiopterin biosynthetic process"/>
    <property type="evidence" value="ECO:0007669"/>
    <property type="project" value="InterPro"/>
</dbReference>
<dbReference type="InterPro" id="IPR036428">
    <property type="entry name" value="PCD_sf"/>
</dbReference>
<gene>
    <name evidence="6" type="ORF">NE237_032773</name>
</gene>
<organism evidence="6 7">
    <name type="scientific">Protea cynaroides</name>
    <dbReference type="NCBI Taxonomy" id="273540"/>
    <lineage>
        <taxon>Eukaryota</taxon>
        <taxon>Viridiplantae</taxon>
        <taxon>Streptophyta</taxon>
        <taxon>Embryophyta</taxon>
        <taxon>Tracheophyta</taxon>
        <taxon>Spermatophyta</taxon>
        <taxon>Magnoliopsida</taxon>
        <taxon>Proteales</taxon>
        <taxon>Proteaceae</taxon>
        <taxon>Protea</taxon>
    </lineage>
</organism>
<dbReference type="EMBL" id="JAMYWD010000001">
    <property type="protein sequence ID" value="KAJ4981936.1"/>
    <property type="molecule type" value="Genomic_DNA"/>
</dbReference>
<dbReference type="Gene3D" id="3.30.1360.20">
    <property type="entry name" value="Transcriptional coactivator/pterin dehydratase"/>
    <property type="match status" value="1"/>
</dbReference>
<protein>
    <recommendedName>
        <fullName evidence="3">4a-hydroxytetrahydrobiopterin dehydratase</fullName>
        <ecNumber evidence="3">4.2.1.96</ecNumber>
    </recommendedName>
    <alternativeName>
        <fullName evidence="5">4-alpha-hydroxy-tetrahydropterin dehydratase</fullName>
    </alternativeName>
</protein>
<evidence type="ECO:0000256" key="2">
    <source>
        <dbReference type="ARBA" id="ARBA00006472"/>
    </source>
</evidence>
<proteinExistence type="inferred from homology"/>
<reference evidence="6" key="1">
    <citation type="journal article" date="2023" name="Plant J.">
        <title>The genome of the king protea, Protea cynaroides.</title>
        <authorList>
            <person name="Chang J."/>
            <person name="Duong T.A."/>
            <person name="Schoeman C."/>
            <person name="Ma X."/>
            <person name="Roodt D."/>
            <person name="Barker N."/>
            <person name="Li Z."/>
            <person name="Van de Peer Y."/>
            <person name="Mizrachi E."/>
        </authorList>
    </citation>
    <scope>NUCLEOTIDE SEQUENCE</scope>
    <source>
        <tissue evidence="6">Young leaves</tissue>
    </source>
</reference>
<dbReference type="GO" id="GO:0008124">
    <property type="term" value="F:4-alpha-hydroxytetrahydrobiopterin dehydratase activity"/>
    <property type="evidence" value="ECO:0007669"/>
    <property type="project" value="UniProtKB-EC"/>
</dbReference>
<dbReference type="GO" id="GO:0005739">
    <property type="term" value="C:mitochondrion"/>
    <property type="evidence" value="ECO:0007669"/>
    <property type="project" value="TreeGrafter"/>
</dbReference>
<dbReference type="OrthoDB" id="277398at2759"/>
<comment type="caution">
    <text evidence="6">The sequence shown here is derived from an EMBL/GenBank/DDBJ whole genome shotgun (WGS) entry which is preliminary data.</text>
</comment>
<comment type="catalytic activity">
    <reaction evidence="1">
        <text>(4aS,6R)-4a-hydroxy-L-erythro-5,6,7,8-tetrahydrobiopterin = (6R)-L-erythro-6,7-dihydrobiopterin + H2O</text>
        <dbReference type="Rhea" id="RHEA:11920"/>
        <dbReference type="ChEBI" id="CHEBI:15377"/>
        <dbReference type="ChEBI" id="CHEBI:15642"/>
        <dbReference type="ChEBI" id="CHEBI:43120"/>
        <dbReference type="EC" id="4.2.1.96"/>
    </reaction>
</comment>
<evidence type="ECO:0000256" key="4">
    <source>
        <dbReference type="ARBA" id="ARBA00023239"/>
    </source>
</evidence>
<dbReference type="PANTHER" id="PTHR12599">
    <property type="entry name" value="PTERIN-4-ALPHA-CARBINOLAMINE DEHYDRATASE"/>
    <property type="match status" value="1"/>
</dbReference>
<evidence type="ECO:0000256" key="5">
    <source>
        <dbReference type="ARBA" id="ARBA00030497"/>
    </source>
</evidence>
<evidence type="ECO:0000313" key="6">
    <source>
        <dbReference type="EMBL" id="KAJ4981936.1"/>
    </source>
</evidence>
<dbReference type="AlphaFoldDB" id="A0A9Q0L569"/>
<keyword evidence="4" id="KW-0456">Lyase</keyword>
<keyword evidence="7" id="KW-1185">Reference proteome</keyword>
<dbReference type="SUPFAM" id="SSF55248">
    <property type="entry name" value="PCD-like"/>
    <property type="match status" value="1"/>
</dbReference>
<dbReference type="Pfam" id="PF01329">
    <property type="entry name" value="Pterin_4a"/>
    <property type="match status" value="1"/>
</dbReference>
<evidence type="ECO:0000256" key="1">
    <source>
        <dbReference type="ARBA" id="ARBA00001554"/>
    </source>
</evidence>
<dbReference type="Proteomes" id="UP001141806">
    <property type="component" value="Unassembled WGS sequence"/>
</dbReference>
<dbReference type="InterPro" id="IPR001533">
    <property type="entry name" value="Pterin_deHydtase"/>
</dbReference>
<dbReference type="EC" id="4.2.1.96" evidence="3"/>
<sequence>MRQWNGRWIELIKGSLQTQYVRQYPIQRVPMNRMLQPCLRSPSNSKVVPLTSFVRTLLVGAHGRFIYSSSSQVTQILQDHVKVSSSRNSYYGFRTFCTAKDLSTKKCVPCNATDLRPMTEQAANELIPKVPGWSLVNEGGTLKLNRSWKVKSFTKGLELFQVVADIAEAEGHHPDLHLVGWNNVTIEIWTHSVGGLSENDFILASKISALDFHHLLRRKAVT</sequence>
<evidence type="ECO:0000256" key="3">
    <source>
        <dbReference type="ARBA" id="ARBA00013252"/>
    </source>
</evidence>
<evidence type="ECO:0000313" key="7">
    <source>
        <dbReference type="Proteomes" id="UP001141806"/>
    </source>
</evidence>
<dbReference type="CDD" id="cd00913">
    <property type="entry name" value="PCD_DCoH_subfamily_a"/>
    <property type="match status" value="1"/>
</dbReference>
<comment type="similarity">
    <text evidence="2">Belongs to the pterin-4-alpha-carbinolamine dehydratase family.</text>
</comment>
<dbReference type="PANTHER" id="PTHR12599:SF0">
    <property type="entry name" value="PTERIN-4-ALPHA-CARBINOLAMINE DEHYDRATASE"/>
    <property type="match status" value="1"/>
</dbReference>
<accession>A0A9Q0L569</accession>